<keyword evidence="3" id="KW-1185">Reference proteome</keyword>
<reference evidence="2" key="1">
    <citation type="submission" date="2019-03" db="EMBL/GenBank/DDBJ databases">
        <title>Draft Sequence and Annotation of the Mycoplasma phocicerebrale Strain 1049T Genome.</title>
        <authorList>
            <person name="Frasca S.Jr."/>
            <person name="Kutish G.F."/>
            <person name="Castellanos Gell J."/>
            <person name="Michaels D.L."/>
            <person name="Brown D.R."/>
        </authorList>
    </citation>
    <scope>NUCLEOTIDE SEQUENCE</scope>
    <source>
        <strain evidence="2">1049</strain>
    </source>
</reference>
<dbReference type="EMBL" id="CP033058">
    <property type="protein sequence ID" value="AZZ65787.1"/>
    <property type="molecule type" value="Genomic_DNA"/>
</dbReference>
<dbReference type="Proteomes" id="UP000256585">
    <property type="component" value="Chromosome"/>
</dbReference>
<sequence length="77" mass="9002">MNWNCFDIFLKIKLSRFFTNSEGNCFSFWSSLISKTTLSISLFKSVYKFLNPLIVFEKISVLIQFIFLLLSTNSNSK</sequence>
<organism evidence="2 3">
    <name type="scientific">Metamycoplasma phocicerebrale</name>
    <dbReference type="NCBI Taxonomy" id="142649"/>
    <lineage>
        <taxon>Bacteria</taxon>
        <taxon>Bacillati</taxon>
        <taxon>Mycoplasmatota</taxon>
        <taxon>Mycoplasmoidales</taxon>
        <taxon>Metamycoplasmataceae</taxon>
        <taxon>Metamycoplasma</taxon>
    </lineage>
</organism>
<feature type="transmembrane region" description="Helical" evidence="1">
    <location>
        <begin position="49"/>
        <end position="70"/>
    </location>
</feature>
<protein>
    <submittedName>
        <fullName evidence="2">Uncharacterized protein</fullName>
    </submittedName>
</protein>
<proteinExistence type="predicted"/>
<keyword evidence="1" id="KW-1133">Transmembrane helix</keyword>
<gene>
    <name evidence="2" type="ORF">DMC14_000250</name>
</gene>
<name>A0A3Q9VAI9_9BACT</name>
<dbReference type="Pfam" id="PF06235">
    <property type="entry name" value="NAD4L"/>
    <property type="match status" value="1"/>
</dbReference>
<evidence type="ECO:0000313" key="3">
    <source>
        <dbReference type="Proteomes" id="UP000256585"/>
    </source>
</evidence>
<dbReference type="InterPro" id="IPR009356">
    <property type="entry name" value="NAD_DH_su4L"/>
</dbReference>
<keyword evidence="1" id="KW-0812">Transmembrane</keyword>
<evidence type="ECO:0000256" key="1">
    <source>
        <dbReference type="SAM" id="Phobius"/>
    </source>
</evidence>
<dbReference type="AlphaFoldDB" id="A0A3Q9VAI9"/>
<keyword evidence="1" id="KW-0472">Membrane</keyword>
<dbReference type="KEGG" id="mphc:DMC14_000250"/>
<accession>A0A3Q9VAI9</accession>
<evidence type="ECO:0000313" key="2">
    <source>
        <dbReference type="EMBL" id="AZZ65787.1"/>
    </source>
</evidence>